<reference evidence="1 2" key="2">
    <citation type="submission" date="2018-11" db="EMBL/GenBank/DDBJ databases">
        <authorList>
            <consortium name="Pathogen Informatics"/>
        </authorList>
    </citation>
    <scope>NUCLEOTIDE SEQUENCE [LARGE SCALE GENOMIC DNA]</scope>
</reference>
<dbReference type="WBParaSite" id="HNAJ_0000493801-mRNA-1">
    <property type="protein sequence ID" value="HNAJ_0000493801-mRNA-1"/>
    <property type="gene ID" value="HNAJ_0000493801"/>
</dbReference>
<dbReference type="AlphaFoldDB" id="A0A0R3TCZ9"/>
<evidence type="ECO:0000313" key="2">
    <source>
        <dbReference type="Proteomes" id="UP000278807"/>
    </source>
</evidence>
<name>A0A0R3TCZ9_RODNA</name>
<reference evidence="3" key="1">
    <citation type="submission" date="2017-02" db="UniProtKB">
        <authorList>
            <consortium name="WormBaseParasite"/>
        </authorList>
    </citation>
    <scope>IDENTIFICATION</scope>
</reference>
<organism evidence="3">
    <name type="scientific">Rodentolepis nana</name>
    <name type="common">Dwarf tapeworm</name>
    <name type="synonym">Hymenolepis nana</name>
    <dbReference type="NCBI Taxonomy" id="102285"/>
    <lineage>
        <taxon>Eukaryota</taxon>
        <taxon>Metazoa</taxon>
        <taxon>Spiralia</taxon>
        <taxon>Lophotrochozoa</taxon>
        <taxon>Platyhelminthes</taxon>
        <taxon>Cestoda</taxon>
        <taxon>Eucestoda</taxon>
        <taxon>Cyclophyllidea</taxon>
        <taxon>Hymenolepididae</taxon>
        <taxon>Rodentolepis</taxon>
    </lineage>
</organism>
<gene>
    <name evidence="1" type="ORF">HNAJ_LOCUS4936</name>
</gene>
<proteinExistence type="predicted"/>
<protein>
    <submittedName>
        <fullName evidence="3">Secreted protein</fullName>
    </submittedName>
</protein>
<accession>A0A0R3TCZ9</accession>
<sequence length="79" mass="8859">MSLGNFLQGLIIGCLLHLQNSDNARFGMKLEVEWEVLMKSTKFAVSLYLTSGIESPITPRSCDFEEGVEADRKSSLGWY</sequence>
<keyword evidence="2" id="KW-1185">Reference proteome</keyword>
<dbReference type="EMBL" id="UZAE01003845">
    <property type="protein sequence ID" value="VDO00796.1"/>
    <property type="molecule type" value="Genomic_DNA"/>
</dbReference>
<dbReference type="Proteomes" id="UP000278807">
    <property type="component" value="Unassembled WGS sequence"/>
</dbReference>
<evidence type="ECO:0000313" key="3">
    <source>
        <dbReference type="WBParaSite" id="HNAJ_0000493801-mRNA-1"/>
    </source>
</evidence>
<evidence type="ECO:0000313" key="1">
    <source>
        <dbReference type="EMBL" id="VDO00796.1"/>
    </source>
</evidence>